<dbReference type="Pfam" id="PF13833">
    <property type="entry name" value="EF-hand_8"/>
    <property type="match status" value="1"/>
</dbReference>
<keyword evidence="1" id="KW-0106">Calcium</keyword>
<dbReference type="PROSITE" id="PS50222">
    <property type="entry name" value="EF_HAND_2"/>
    <property type="match status" value="3"/>
</dbReference>
<feature type="compositionally biased region" description="Basic and acidic residues" evidence="2">
    <location>
        <begin position="241"/>
        <end position="259"/>
    </location>
</feature>
<protein>
    <submittedName>
        <fullName evidence="4">EF-hand, calcium binding motif</fullName>
    </submittedName>
</protein>
<name>D7FWU7_ECTSI</name>
<accession>D7FWU7</accession>
<dbReference type="eggNOG" id="ENOG502QW47">
    <property type="taxonomic scope" value="Eukaryota"/>
</dbReference>
<evidence type="ECO:0000313" key="5">
    <source>
        <dbReference type="Proteomes" id="UP000002630"/>
    </source>
</evidence>
<dbReference type="GO" id="GO:0005509">
    <property type="term" value="F:calcium ion binding"/>
    <property type="evidence" value="ECO:0007669"/>
    <property type="project" value="InterPro"/>
</dbReference>
<feature type="compositionally biased region" description="Basic and acidic residues" evidence="2">
    <location>
        <begin position="54"/>
        <end position="64"/>
    </location>
</feature>
<dbReference type="Gene3D" id="1.10.238.10">
    <property type="entry name" value="EF-hand"/>
    <property type="match status" value="4"/>
</dbReference>
<dbReference type="InterPro" id="IPR018247">
    <property type="entry name" value="EF_Hand_1_Ca_BS"/>
</dbReference>
<feature type="domain" description="EF-hand" evidence="3">
    <location>
        <begin position="312"/>
        <end position="347"/>
    </location>
</feature>
<feature type="compositionally biased region" description="Gly residues" evidence="2">
    <location>
        <begin position="532"/>
        <end position="547"/>
    </location>
</feature>
<dbReference type="OrthoDB" id="26525at2759"/>
<feature type="region of interest" description="Disordered" evidence="2">
    <location>
        <begin position="784"/>
        <end position="808"/>
    </location>
</feature>
<dbReference type="PANTHER" id="PTHR20875:SF2">
    <property type="entry name" value="EF-HAND CALCIUM-BINDING DOMAIN-CONTAINING PROTEIN 6"/>
    <property type="match status" value="1"/>
</dbReference>
<dbReference type="PANTHER" id="PTHR20875">
    <property type="entry name" value="EF-HAND CALCIUM-BINDING DOMAIN-CONTAINING PROTEIN 6-RELATED"/>
    <property type="match status" value="1"/>
</dbReference>
<dbReference type="Proteomes" id="UP000002630">
    <property type="component" value="Linkage Group LG30"/>
</dbReference>
<feature type="compositionally biased region" description="Gly residues" evidence="2">
    <location>
        <begin position="206"/>
        <end position="217"/>
    </location>
</feature>
<feature type="domain" description="EF-hand" evidence="3">
    <location>
        <begin position="420"/>
        <end position="455"/>
    </location>
</feature>
<dbReference type="STRING" id="2880.D7FWU7"/>
<feature type="compositionally biased region" description="Gly residues" evidence="2">
    <location>
        <begin position="516"/>
        <end position="525"/>
    </location>
</feature>
<proteinExistence type="predicted"/>
<evidence type="ECO:0000256" key="1">
    <source>
        <dbReference type="ARBA" id="ARBA00022837"/>
    </source>
</evidence>
<dbReference type="AlphaFoldDB" id="D7FWU7"/>
<dbReference type="GO" id="GO:0005654">
    <property type="term" value="C:nucleoplasm"/>
    <property type="evidence" value="ECO:0007669"/>
    <property type="project" value="TreeGrafter"/>
</dbReference>
<dbReference type="CDD" id="cd00051">
    <property type="entry name" value="EFh"/>
    <property type="match status" value="3"/>
</dbReference>
<dbReference type="SUPFAM" id="SSF47473">
    <property type="entry name" value="EF-hand"/>
    <property type="match status" value="2"/>
</dbReference>
<dbReference type="InterPro" id="IPR002048">
    <property type="entry name" value="EF_hand_dom"/>
</dbReference>
<dbReference type="PROSITE" id="PS00018">
    <property type="entry name" value="EF_HAND_1"/>
    <property type="match status" value="1"/>
</dbReference>
<feature type="region of interest" description="Disordered" evidence="2">
    <location>
        <begin position="659"/>
        <end position="723"/>
    </location>
</feature>
<keyword evidence="5" id="KW-1185">Reference proteome</keyword>
<reference evidence="4 5" key="1">
    <citation type="journal article" date="2010" name="Nature">
        <title>The Ectocarpus genome and the independent evolution of multicellularity in brown algae.</title>
        <authorList>
            <person name="Cock J.M."/>
            <person name="Sterck L."/>
            <person name="Rouze P."/>
            <person name="Scornet D."/>
            <person name="Allen A.E."/>
            <person name="Amoutzias G."/>
            <person name="Anthouard V."/>
            <person name="Artiguenave F."/>
            <person name="Aury J.M."/>
            <person name="Badger J.H."/>
            <person name="Beszteri B."/>
            <person name="Billiau K."/>
            <person name="Bonnet E."/>
            <person name="Bothwell J.H."/>
            <person name="Bowler C."/>
            <person name="Boyen C."/>
            <person name="Brownlee C."/>
            <person name="Carrano C.J."/>
            <person name="Charrier B."/>
            <person name="Cho G.Y."/>
            <person name="Coelho S.M."/>
            <person name="Collen J."/>
            <person name="Corre E."/>
            <person name="Da Silva C."/>
            <person name="Delage L."/>
            <person name="Delaroque N."/>
            <person name="Dittami S.M."/>
            <person name="Doulbeau S."/>
            <person name="Elias M."/>
            <person name="Farnham G."/>
            <person name="Gachon C.M."/>
            <person name="Gschloessl B."/>
            <person name="Heesch S."/>
            <person name="Jabbari K."/>
            <person name="Jubin C."/>
            <person name="Kawai H."/>
            <person name="Kimura K."/>
            <person name="Kloareg B."/>
            <person name="Kupper F.C."/>
            <person name="Lang D."/>
            <person name="Le Bail A."/>
            <person name="Leblanc C."/>
            <person name="Lerouge P."/>
            <person name="Lohr M."/>
            <person name="Lopez P.J."/>
            <person name="Martens C."/>
            <person name="Maumus F."/>
            <person name="Michel G."/>
            <person name="Miranda-Saavedra D."/>
            <person name="Morales J."/>
            <person name="Moreau H."/>
            <person name="Motomura T."/>
            <person name="Nagasato C."/>
            <person name="Napoli C.A."/>
            <person name="Nelson D.R."/>
            <person name="Nyvall-Collen P."/>
            <person name="Peters A.F."/>
            <person name="Pommier C."/>
            <person name="Potin P."/>
            <person name="Poulain J."/>
            <person name="Quesneville H."/>
            <person name="Read B."/>
            <person name="Rensing S.A."/>
            <person name="Ritter A."/>
            <person name="Rousvoal S."/>
            <person name="Samanta M."/>
            <person name="Samson G."/>
            <person name="Schroeder D.C."/>
            <person name="Segurens B."/>
            <person name="Strittmatter M."/>
            <person name="Tonon T."/>
            <person name="Tregear J.W."/>
            <person name="Valentin K."/>
            <person name="von Dassow P."/>
            <person name="Yamagishi T."/>
            <person name="Van de Peer Y."/>
            <person name="Wincker P."/>
        </authorList>
    </citation>
    <scope>NUCLEOTIDE SEQUENCE [LARGE SCALE GENOMIC DNA]</scope>
    <source>
        <strain evidence="5">Ec32 / CCAP1310/4</strain>
    </source>
</reference>
<gene>
    <name evidence="4" type="ORF">Esi_0313_0031</name>
</gene>
<organism evidence="4 5">
    <name type="scientific">Ectocarpus siliculosus</name>
    <name type="common">Brown alga</name>
    <name type="synonym">Conferva siliculosa</name>
    <dbReference type="NCBI Taxonomy" id="2880"/>
    <lineage>
        <taxon>Eukaryota</taxon>
        <taxon>Sar</taxon>
        <taxon>Stramenopiles</taxon>
        <taxon>Ochrophyta</taxon>
        <taxon>PX clade</taxon>
        <taxon>Phaeophyceae</taxon>
        <taxon>Ectocarpales</taxon>
        <taxon>Ectocarpaceae</taxon>
        <taxon>Ectocarpus</taxon>
    </lineage>
</organism>
<feature type="compositionally biased region" description="Basic and acidic residues" evidence="2">
    <location>
        <begin position="75"/>
        <end position="85"/>
    </location>
</feature>
<dbReference type="Pfam" id="PF00036">
    <property type="entry name" value="EF-hand_1"/>
    <property type="match status" value="1"/>
</dbReference>
<dbReference type="EMBL" id="FN649755">
    <property type="protein sequence ID" value="CBJ32185.1"/>
    <property type="molecule type" value="Genomic_DNA"/>
</dbReference>
<feature type="region of interest" description="Disordered" evidence="2">
    <location>
        <begin position="1"/>
        <end position="85"/>
    </location>
</feature>
<dbReference type="Pfam" id="PF13499">
    <property type="entry name" value="EF-hand_7"/>
    <property type="match status" value="1"/>
</dbReference>
<feature type="region of interest" description="Disordered" evidence="2">
    <location>
        <begin position="188"/>
        <end position="259"/>
    </location>
</feature>
<evidence type="ECO:0000256" key="2">
    <source>
        <dbReference type="SAM" id="MobiDB-lite"/>
    </source>
</evidence>
<feature type="compositionally biased region" description="Low complexity" evidence="2">
    <location>
        <begin position="10"/>
        <end position="25"/>
    </location>
</feature>
<feature type="domain" description="EF-hand" evidence="3">
    <location>
        <begin position="156"/>
        <end position="191"/>
    </location>
</feature>
<feature type="region of interest" description="Disordered" evidence="2">
    <location>
        <begin position="474"/>
        <end position="578"/>
    </location>
</feature>
<sequence length="843" mass="89223">MSERAPWPAGSSRGSNNSGGRRGSSLETATKGLASGRGLAEGRGGADGDDDNDNEHQEFMRELASHNGLQLRCSQGEDERARHRREVDRRIQIQEDCVRRPSVGQSKVLLKAKILGSIGGGPFELLRAFRKMTCGGGTVIDFKGFREGVKKLSLGLTEPEILDFFRSFDADGSGGIDFSEFCEWMEATDDSADEPGGGDEEDDDNGGGGGGGGGGTSKGREGGFRPSSGGSDKSVSKRKMRDAQAKVKAASERVPERTMAENEQLLRQKILGSIGGGPFQLLRAFRKMHRGRGTVVDLNDFREAVKTFSLGLGEPEVEAFFKGFDADGSGGIDFEEFCAWVGGTDAAGAADGFLLPDSKTTKSSPGFIPGVAGEGGWDDDTTKTPAMRAQERVTRAFREQAGGVELGDFKEAVHRYGMGVTDAQVEKLFRRYDKDGSGDIDFHEFLKLIMYAEDLAPQEPLETPVGLGTPPCPDAACDRPRGGVRPLTPGWISDENAATADGTSNDNTDKRERNGGDGGGGGGNNFGNLPGKEGGGGGRSAGEGCGAGPHVASKRQGRSRPVCEQPVLGSSPVTNGAKAEEKMKACVRSRWRHMLSAFRRLDPLRTGAVTSDEFRQVLTANKAMQSLQKGDLAALAAKHAIARGRVDYPRFMRHLLLGNGPAGDRPAGGVGRDNDEDGGGRGSSPRHRSATSAKATRPGLKVSMSTGALPAPGAISSPSPRRDRLHQLRPLDRQAARHGSGGGGSGGGNELRDRAIAICRELQPHIVSVWKPLWKDFKAADESSTAKKATGSRRHAQGACGGGGAGGASSRYRLPRDGSYRGVCMGDVEAHVFRAVLARWAMS</sequence>
<dbReference type="InParanoid" id="D7FWU7"/>
<dbReference type="SMART" id="SM00054">
    <property type="entry name" value="EFh"/>
    <property type="match status" value="6"/>
</dbReference>
<dbReference type="InterPro" id="IPR052603">
    <property type="entry name" value="EFCB6"/>
</dbReference>
<feature type="compositionally biased region" description="Acidic residues" evidence="2">
    <location>
        <begin position="188"/>
        <end position="205"/>
    </location>
</feature>
<dbReference type="EMBL" id="FN648502">
    <property type="protein sequence ID" value="CBJ32185.1"/>
    <property type="molecule type" value="Genomic_DNA"/>
</dbReference>
<dbReference type="InterPro" id="IPR011992">
    <property type="entry name" value="EF-hand-dom_pair"/>
</dbReference>
<evidence type="ECO:0000259" key="3">
    <source>
        <dbReference type="PROSITE" id="PS50222"/>
    </source>
</evidence>
<evidence type="ECO:0000313" key="4">
    <source>
        <dbReference type="EMBL" id="CBJ32185.1"/>
    </source>
</evidence>